<dbReference type="EMBL" id="GBRH01207263">
    <property type="protein sequence ID" value="JAD90632.1"/>
    <property type="molecule type" value="Transcribed_RNA"/>
</dbReference>
<sequence>MPCVSVFLQDTLTLCGSEKSMLTTIKYPSSSSYIVLAAVTGPLACFATPVNSCIHDGSPVWTSTSCSLSEQELFAITQSSSAPWLKKSLRRLAHFGERSIPSSDDGGVDRLRAEPFNPFL</sequence>
<protein>
    <submittedName>
        <fullName evidence="1">Uncharacterized protein</fullName>
    </submittedName>
</protein>
<name>A0A0A9E3V1_ARUDO</name>
<organism evidence="1">
    <name type="scientific">Arundo donax</name>
    <name type="common">Giant reed</name>
    <name type="synonym">Donax arundinaceus</name>
    <dbReference type="NCBI Taxonomy" id="35708"/>
    <lineage>
        <taxon>Eukaryota</taxon>
        <taxon>Viridiplantae</taxon>
        <taxon>Streptophyta</taxon>
        <taxon>Embryophyta</taxon>
        <taxon>Tracheophyta</taxon>
        <taxon>Spermatophyta</taxon>
        <taxon>Magnoliopsida</taxon>
        <taxon>Liliopsida</taxon>
        <taxon>Poales</taxon>
        <taxon>Poaceae</taxon>
        <taxon>PACMAD clade</taxon>
        <taxon>Arundinoideae</taxon>
        <taxon>Arundineae</taxon>
        <taxon>Arundo</taxon>
    </lineage>
</organism>
<accession>A0A0A9E3V1</accession>
<proteinExistence type="predicted"/>
<reference evidence="1" key="1">
    <citation type="submission" date="2014-09" db="EMBL/GenBank/DDBJ databases">
        <authorList>
            <person name="Magalhaes I.L.F."/>
            <person name="Oliveira U."/>
            <person name="Santos F.R."/>
            <person name="Vidigal T.H.D.A."/>
            <person name="Brescovit A.D."/>
            <person name="Santos A.J."/>
        </authorList>
    </citation>
    <scope>NUCLEOTIDE SEQUENCE</scope>
    <source>
        <tissue evidence="1">Shoot tissue taken approximately 20 cm above the soil surface</tissue>
    </source>
</reference>
<reference evidence="1" key="2">
    <citation type="journal article" date="2015" name="Data Brief">
        <title>Shoot transcriptome of the giant reed, Arundo donax.</title>
        <authorList>
            <person name="Barrero R.A."/>
            <person name="Guerrero F.D."/>
            <person name="Moolhuijzen P."/>
            <person name="Goolsby J.A."/>
            <person name="Tidwell J."/>
            <person name="Bellgard S.E."/>
            <person name="Bellgard M.I."/>
        </authorList>
    </citation>
    <scope>NUCLEOTIDE SEQUENCE</scope>
    <source>
        <tissue evidence="1">Shoot tissue taken approximately 20 cm above the soil surface</tissue>
    </source>
</reference>
<evidence type="ECO:0000313" key="1">
    <source>
        <dbReference type="EMBL" id="JAD90632.1"/>
    </source>
</evidence>
<dbReference type="AlphaFoldDB" id="A0A0A9E3V1"/>